<keyword evidence="3" id="KW-1185">Reference proteome</keyword>
<gene>
    <name evidence="2" type="ORF">MRATA1EN1_LOCUS1615</name>
</gene>
<proteinExistence type="predicted"/>
<dbReference type="EMBL" id="OX459937">
    <property type="protein sequence ID" value="CAI9152653.1"/>
    <property type="molecule type" value="Genomic_DNA"/>
</dbReference>
<name>A0ABN8XUE4_RANTA</name>
<evidence type="ECO:0000313" key="3">
    <source>
        <dbReference type="Proteomes" id="UP001176941"/>
    </source>
</evidence>
<evidence type="ECO:0000256" key="1">
    <source>
        <dbReference type="SAM" id="Phobius"/>
    </source>
</evidence>
<protein>
    <submittedName>
        <fullName evidence="2">Uncharacterized protein</fullName>
    </submittedName>
</protein>
<evidence type="ECO:0000313" key="2">
    <source>
        <dbReference type="EMBL" id="CAI9152653.1"/>
    </source>
</evidence>
<dbReference type="Proteomes" id="UP001176941">
    <property type="component" value="Chromosome 1"/>
</dbReference>
<keyword evidence="1" id="KW-0472">Membrane</keyword>
<organism evidence="2 3">
    <name type="scientific">Rangifer tarandus platyrhynchus</name>
    <name type="common">Svalbard reindeer</name>
    <dbReference type="NCBI Taxonomy" id="3082113"/>
    <lineage>
        <taxon>Eukaryota</taxon>
        <taxon>Metazoa</taxon>
        <taxon>Chordata</taxon>
        <taxon>Craniata</taxon>
        <taxon>Vertebrata</taxon>
        <taxon>Euteleostomi</taxon>
        <taxon>Mammalia</taxon>
        <taxon>Eutheria</taxon>
        <taxon>Laurasiatheria</taxon>
        <taxon>Artiodactyla</taxon>
        <taxon>Ruminantia</taxon>
        <taxon>Pecora</taxon>
        <taxon>Cervidae</taxon>
        <taxon>Odocoileinae</taxon>
        <taxon>Rangifer</taxon>
    </lineage>
</organism>
<feature type="transmembrane region" description="Helical" evidence="1">
    <location>
        <begin position="21"/>
        <end position="38"/>
    </location>
</feature>
<keyword evidence="1" id="KW-0812">Transmembrane</keyword>
<sequence>MLESLLRQENHQPAMKGHLKQLAGFFSLLSVLLMIIIMPQGCLSLIASFEHSIYIPPSPLNVPERRVMCSVAGKYTEAHGGDGPSPGWPSKLGRVGFTPEPWRVPTSDIQEGALVLPLLRHRSWGKLVNAPASMLLIYTNKGYKDTQLRTK</sequence>
<reference evidence="2" key="1">
    <citation type="submission" date="2023-04" db="EMBL/GenBank/DDBJ databases">
        <authorList>
            <consortium name="ELIXIR-Norway"/>
        </authorList>
    </citation>
    <scope>NUCLEOTIDE SEQUENCE [LARGE SCALE GENOMIC DNA]</scope>
</reference>
<keyword evidence="1" id="KW-1133">Transmembrane helix</keyword>
<accession>A0ABN8XUE4</accession>